<keyword evidence="6" id="KW-0285">Flavoprotein</keyword>
<comment type="similarity">
    <text evidence="3 14">Belongs to the TPP enzyme family.</text>
</comment>
<gene>
    <name evidence="18" type="primary">ilvB</name>
    <name evidence="18" type="ORF">COV74_07975</name>
</gene>
<dbReference type="Gene3D" id="3.40.50.1220">
    <property type="entry name" value="TPP-binding domain"/>
    <property type="match status" value="1"/>
</dbReference>
<evidence type="ECO:0000259" key="15">
    <source>
        <dbReference type="Pfam" id="PF00205"/>
    </source>
</evidence>
<feature type="domain" description="Thiamine pyrophosphate enzyme TPP-binding" evidence="16">
    <location>
        <begin position="386"/>
        <end position="535"/>
    </location>
</feature>
<dbReference type="SUPFAM" id="SSF52518">
    <property type="entry name" value="Thiamin diphosphate-binding fold (THDP-binding)"/>
    <property type="match status" value="2"/>
</dbReference>
<keyword evidence="12 14" id="KW-0100">Branched-chain amino acid biosynthesis</keyword>
<dbReference type="NCBIfam" id="TIGR00118">
    <property type="entry name" value="acolac_lg"/>
    <property type="match status" value="1"/>
</dbReference>
<evidence type="ECO:0000256" key="9">
    <source>
        <dbReference type="ARBA" id="ARBA00022827"/>
    </source>
</evidence>
<reference evidence="18 19" key="1">
    <citation type="submission" date="2017-09" db="EMBL/GenBank/DDBJ databases">
        <title>Depth-based differentiation of microbial function through sediment-hosted aquifers and enrichment of novel symbionts in the deep terrestrial subsurface.</title>
        <authorList>
            <person name="Probst A.J."/>
            <person name="Ladd B."/>
            <person name="Jarett J.K."/>
            <person name="Geller-Mcgrath D.E."/>
            <person name="Sieber C.M."/>
            <person name="Emerson J.B."/>
            <person name="Anantharaman K."/>
            <person name="Thomas B.C."/>
            <person name="Malmstrom R."/>
            <person name="Stieglmeier M."/>
            <person name="Klingl A."/>
            <person name="Woyke T."/>
            <person name="Ryan C.M."/>
            <person name="Banfield J.F."/>
        </authorList>
    </citation>
    <scope>NUCLEOTIDE SEQUENCE [LARGE SCALE GENOMIC DNA]</scope>
    <source>
        <strain evidence="18">CG11_big_fil_rev_8_21_14_0_20_45_26</strain>
    </source>
</reference>
<dbReference type="InterPro" id="IPR012846">
    <property type="entry name" value="Acetolactate_synth_lsu"/>
</dbReference>
<dbReference type="FunFam" id="3.40.50.1220:FF:000008">
    <property type="entry name" value="Acetolactate synthase"/>
    <property type="match status" value="1"/>
</dbReference>
<dbReference type="InterPro" id="IPR011766">
    <property type="entry name" value="TPP_enzyme_TPP-bd"/>
</dbReference>
<dbReference type="EMBL" id="PCVY01000064">
    <property type="protein sequence ID" value="PIQ85627.1"/>
    <property type="molecule type" value="Genomic_DNA"/>
</dbReference>
<comment type="cofactor">
    <cofactor evidence="14">
        <name>thiamine diphosphate</name>
        <dbReference type="ChEBI" id="CHEBI:58937"/>
    </cofactor>
    <text evidence="14">Binds 1 thiamine pyrophosphate per subunit.</text>
</comment>
<keyword evidence="8 14" id="KW-0479">Metal-binding</keyword>
<dbReference type="GO" id="GO:0009097">
    <property type="term" value="P:isoleucine biosynthetic process"/>
    <property type="evidence" value="ECO:0007669"/>
    <property type="project" value="UniProtKB-UniPathway"/>
</dbReference>
<evidence type="ECO:0000256" key="4">
    <source>
        <dbReference type="ARBA" id="ARBA00013145"/>
    </source>
</evidence>
<evidence type="ECO:0000256" key="6">
    <source>
        <dbReference type="ARBA" id="ARBA00022630"/>
    </source>
</evidence>
<dbReference type="GO" id="GO:0000287">
    <property type="term" value="F:magnesium ion binding"/>
    <property type="evidence" value="ECO:0007669"/>
    <property type="project" value="UniProtKB-UniRule"/>
</dbReference>
<dbReference type="PANTHER" id="PTHR18968">
    <property type="entry name" value="THIAMINE PYROPHOSPHATE ENZYMES"/>
    <property type="match status" value="1"/>
</dbReference>
<evidence type="ECO:0000313" key="19">
    <source>
        <dbReference type="Proteomes" id="UP000230859"/>
    </source>
</evidence>
<comment type="cofactor">
    <cofactor evidence="14">
        <name>Mg(2+)</name>
        <dbReference type="ChEBI" id="CHEBI:18420"/>
    </cofactor>
    <text evidence="14">Binds 1 Mg(2+) ion per subunit.</text>
</comment>
<dbReference type="Pfam" id="PF02775">
    <property type="entry name" value="TPP_enzyme_C"/>
    <property type="match status" value="1"/>
</dbReference>
<dbReference type="Gene3D" id="3.40.50.970">
    <property type="match status" value="2"/>
</dbReference>
<dbReference type="FunFam" id="3.40.50.970:FF:000007">
    <property type="entry name" value="Acetolactate synthase"/>
    <property type="match status" value="1"/>
</dbReference>
<dbReference type="GO" id="GO:0009099">
    <property type="term" value="P:L-valine biosynthetic process"/>
    <property type="evidence" value="ECO:0007669"/>
    <property type="project" value="UniProtKB-UniPathway"/>
</dbReference>
<dbReference type="CDD" id="cd02015">
    <property type="entry name" value="TPP_AHAS"/>
    <property type="match status" value="1"/>
</dbReference>
<feature type="domain" description="Thiamine pyrophosphate enzyme central" evidence="15">
    <location>
        <begin position="192"/>
        <end position="327"/>
    </location>
</feature>
<evidence type="ECO:0000256" key="1">
    <source>
        <dbReference type="ARBA" id="ARBA00004974"/>
    </source>
</evidence>
<evidence type="ECO:0000256" key="3">
    <source>
        <dbReference type="ARBA" id="ARBA00007812"/>
    </source>
</evidence>
<evidence type="ECO:0000256" key="5">
    <source>
        <dbReference type="ARBA" id="ARBA00022605"/>
    </source>
</evidence>
<comment type="caution">
    <text evidence="18">The sequence shown here is derived from an EMBL/GenBank/DDBJ whole genome shotgun (WGS) entry which is preliminary data.</text>
</comment>
<evidence type="ECO:0000256" key="8">
    <source>
        <dbReference type="ARBA" id="ARBA00022723"/>
    </source>
</evidence>
<dbReference type="InterPro" id="IPR000399">
    <property type="entry name" value="TPP-bd_CS"/>
</dbReference>
<keyword evidence="10 14" id="KW-0460">Magnesium</keyword>
<dbReference type="UniPathway" id="UPA00049">
    <property type="reaction ID" value="UER00059"/>
</dbReference>
<dbReference type="InterPro" id="IPR029061">
    <property type="entry name" value="THDP-binding"/>
</dbReference>
<evidence type="ECO:0000256" key="2">
    <source>
        <dbReference type="ARBA" id="ARBA00005025"/>
    </source>
</evidence>
<dbReference type="PROSITE" id="PS00187">
    <property type="entry name" value="TPP_ENZYMES"/>
    <property type="match status" value="1"/>
</dbReference>
<evidence type="ECO:0000256" key="12">
    <source>
        <dbReference type="ARBA" id="ARBA00023304"/>
    </source>
</evidence>
<keyword evidence="11 14" id="KW-0786">Thiamine pyrophosphate</keyword>
<protein>
    <recommendedName>
        <fullName evidence="4 14">Acetolactate synthase</fullName>
        <ecNumber evidence="4 14">2.2.1.6</ecNumber>
    </recommendedName>
</protein>
<feature type="domain" description="Thiamine pyrophosphate enzyme N-terminal TPP-binding" evidence="17">
    <location>
        <begin position="4"/>
        <end position="117"/>
    </location>
</feature>
<name>A0A2H0LMK3_9BACT</name>
<sequence>MKLKGAKIMIKCLEDLGVEYVFGLPGGAILPTFDALYDSKLKLILVRHEQGASHMADGYARATGKPGVCMVTSGPGATNTVTGLATAYMDSVPVICITGQVATHAIGSDAFQEADVVGVTRPVTKHNYLVKDVNDLTRIMREAFYVATSGRPGPVLIDFPVDVSRAETEYVFPEKVSIRSYNPVLEGNDDDIKCAAELIRKSKRPCLYVGGGAIGSGARKEVIELVEKTGIPITTTVLGLGIFPETHTSSLRMLGMHGTVYANYSVQKSDLLIAVGARFDDRVTGKIDLFAPHAKIIHMDIDPSSIAKTVQVDVSIVGDVKHILKKLNRLVSDKRKAMKPWLKQIEEWKQKHPLRYTQPDNEKLRQQFIIDKIGEITNHKAVVTTGVGQHQMWAAQWYKFTAPRSMITSGGLGTMGFGFPSAIGAQLGRPGEPVICIDGDGSFQMTMCELVTAAYYKIPVKVFILDNAYLGMVRQWQELFYEHRYSGVDLGPSNPDFVALAESCGVKGLRMEKKDEVVSVIKQALAHEGPVVIHCVCAKQDNVYPMVPTGQALDSVLDMA</sequence>
<proteinExistence type="inferred from homology"/>
<dbReference type="AlphaFoldDB" id="A0A2H0LMK3"/>
<keyword evidence="7 14" id="KW-0808">Transferase</keyword>
<dbReference type="InterPro" id="IPR029035">
    <property type="entry name" value="DHS-like_NAD/FAD-binding_dom"/>
</dbReference>
<comment type="pathway">
    <text evidence="2 14">Amino-acid biosynthesis; L-valine biosynthesis; L-valine from pyruvate: step 1/4.</text>
</comment>
<evidence type="ECO:0000256" key="7">
    <source>
        <dbReference type="ARBA" id="ARBA00022679"/>
    </source>
</evidence>
<dbReference type="GO" id="GO:0030976">
    <property type="term" value="F:thiamine pyrophosphate binding"/>
    <property type="evidence" value="ECO:0007669"/>
    <property type="project" value="UniProtKB-UniRule"/>
</dbReference>
<keyword evidence="5 14" id="KW-0028">Amino-acid biosynthesis</keyword>
<organism evidence="18 19">
    <name type="scientific">Candidatus Abzuiibacterium crystallinum</name>
    <dbReference type="NCBI Taxonomy" id="1974748"/>
    <lineage>
        <taxon>Bacteria</taxon>
        <taxon>Pseudomonadati</taxon>
        <taxon>Candidatus Omnitrophota</taxon>
        <taxon>Candidatus Abzuiibacterium</taxon>
    </lineage>
</organism>
<dbReference type="GO" id="GO:0005948">
    <property type="term" value="C:acetolactate synthase complex"/>
    <property type="evidence" value="ECO:0007669"/>
    <property type="project" value="UniProtKB-ARBA"/>
</dbReference>
<dbReference type="InterPro" id="IPR039368">
    <property type="entry name" value="AHAS_TPP"/>
</dbReference>
<evidence type="ECO:0000256" key="14">
    <source>
        <dbReference type="RuleBase" id="RU003591"/>
    </source>
</evidence>
<dbReference type="Pfam" id="PF00205">
    <property type="entry name" value="TPP_enzyme_M"/>
    <property type="match status" value="1"/>
</dbReference>
<dbReference type="GO" id="GO:0003984">
    <property type="term" value="F:acetolactate synthase activity"/>
    <property type="evidence" value="ECO:0007669"/>
    <property type="project" value="UniProtKB-EC"/>
</dbReference>
<accession>A0A2H0LMK3</accession>
<dbReference type="InterPro" id="IPR012001">
    <property type="entry name" value="Thiamin_PyroP_enz_TPP-bd_dom"/>
</dbReference>
<evidence type="ECO:0000256" key="13">
    <source>
        <dbReference type="ARBA" id="ARBA00048670"/>
    </source>
</evidence>
<dbReference type="UniPathway" id="UPA00047">
    <property type="reaction ID" value="UER00055"/>
</dbReference>
<evidence type="ECO:0000259" key="16">
    <source>
        <dbReference type="Pfam" id="PF02775"/>
    </source>
</evidence>
<dbReference type="SUPFAM" id="SSF52467">
    <property type="entry name" value="DHS-like NAD/FAD-binding domain"/>
    <property type="match status" value="1"/>
</dbReference>
<keyword evidence="9" id="KW-0274">FAD</keyword>
<dbReference type="Proteomes" id="UP000230859">
    <property type="component" value="Unassembled WGS sequence"/>
</dbReference>
<dbReference type="FunFam" id="3.40.50.970:FF:000016">
    <property type="entry name" value="Acetolactate synthase"/>
    <property type="match status" value="1"/>
</dbReference>
<dbReference type="InterPro" id="IPR045229">
    <property type="entry name" value="TPP_enz"/>
</dbReference>
<evidence type="ECO:0000256" key="10">
    <source>
        <dbReference type="ARBA" id="ARBA00022842"/>
    </source>
</evidence>
<dbReference type="GO" id="GO:0050660">
    <property type="term" value="F:flavin adenine dinucleotide binding"/>
    <property type="evidence" value="ECO:0007669"/>
    <property type="project" value="InterPro"/>
</dbReference>
<comment type="catalytic activity">
    <reaction evidence="13 14">
        <text>2 pyruvate + H(+) = (2S)-2-acetolactate + CO2</text>
        <dbReference type="Rhea" id="RHEA:25249"/>
        <dbReference type="ChEBI" id="CHEBI:15361"/>
        <dbReference type="ChEBI" id="CHEBI:15378"/>
        <dbReference type="ChEBI" id="CHEBI:16526"/>
        <dbReference type="ChEBI" id="CHEBI:58476"/>
        <dbReference type="EC" id="2.2.1.6"/>
    </reaction>
</comment>
<dbReference type="EC" id="2.2.1.6" evidence="4 14"/>
<evidence type="ECO:0000256" key="11">
    <source>
        <dbReference type="ARBA" id="ARBA00023052"/>
    </source>
</evidence>
<dbReference type="PANTHER" id="PTHR18968:SF13">
    <property type="entry name" value="ACETOLACTATE SYNTHASE CATALYTIC SUBUNIT, MITOCHONDRIAL"/>
    <property type="match status" value="1"/>
</dbReference>
<dbReference type="Pfam" id="PF02776">
    <property type="entry name" value="TPP_enzyme_N"/>
    <property type="match status" value="1"/>
</dbReference>
<evidence type="ECO:0000313" key="18">
    <source>
        <dbReference type="EMBL" id="PIQ85627.1"/>
    </source>
</evidence>
<dbReference type="InterPro" id="IPR012000">
    <property type="entry name" value="Thiamin_PyroP_enz_cen_dom"/>
</dbReference>
<comment type="pathway">
    <text evidence="1 14">Amino-acid biosynthesis; L-isoleucine biosynthesis; L-isoleucine from 2-oxobutanoate: step 1/4.</text>
</comment>
<dbReference type="CDD" id="cd07035">
    <property type="entry name" value="TPP_PYR_POX_like"/>
    <property type="match status" value="1"/>
</dbReference>
<evidence type="ECO:0000259" key="17">
    <source>
        <dbReference type="Pfam" id="PF02776"/>
    </source>
</evidence>